<dbReference type="SUPFAM" id="SSF52309">
    <property type="entry name" value="N-(deoxy)ribosyltransferase-like"/>
    <property type="match status" value="1"/>
</dbReference>
<dbReference type="EMBL" id="CP046115">
    <property type="protein sequence ID" value="QGN39625.1"/>
    <property type="molecule type" value="Genomic_DNA"/>
</dbReference>
<dbReference type="OrthoDB" id="9795789at2"/>
<dbReference type="GO" id="GO:0009159">
    <property type="term" value="P:deoxyribonucleoside monophosphate catabolic process"/>
    <property type="evidence" value="ECO:0007669"/>
    <property type="project" value="TreeGrafter"/>
</dbReference>
<dbReference type="Pfam" id="PF05014">
    <property type="entry name" value="Nuc_deoxyrib_tr"/>
    <property type="match status" value="1"/>
</dbReference>
<dbReference type="GO" id="GO:0016740">
    <property type="term" value="F:transferase activity"/>
    <property type="evidence" value="ECO:0007669"/>
    <property type="project" value="UniProtKB-KW"/>
</dbReference>
<keyword evidence="1" id="KW-0808">Transferase</keyword>
<name>A0A6B8MPD3_KLEOX</name>
<proteinExistence type="predicted"/>
<reference evidence="1 2" key="1">
    <citation type="submission" date="2019-11" db="EMBL/GenBank/DDBJ databases">
        <title>Isolation and Application of One Kind of P-Hydroxybenzoic Acid Degrading Bacterium in Mitigating Cropping Obstacle of Cucumber.</title>
        <authorList>
            <person name="Wu F."/>
            <person name="An Y."/>
        </authorList>
    </citation>
    <scope>NUCLEOTIDE SEQUENCE [LARGE SCALE GENOMIC DNA]</scope>
    <source>
        <strain evidence="1 2">P620</strain>
    </source>
</reference>
<dbReference type="Gene3D" id="3.40.50.450">
    <property type="match status" value="1"/>
</dbReference>
<organism evidence="1 2">
    <name type="scientific">Klebsiella oxytoca</name>
    <dbReference type="NCBI Taxonomy" id="571"/>
    <lineage>
        <taxon>Bacteria</taxon>
        <taxon>Pseudomonadati</taxon>
        <taxon>Pseudomonadota</taxon>
        <taxon>Gammaproteobacteria</taxon>
        <taxon>Enterobacterales</taxon>
        <taxon>Enterobacteriaceae</taxon>
        <taxon>Klebsiella/Raoultella group</taxon>
        <taxon>Klebsiella</taxon>
    </lineage>
</organism>
<dbReference type="GO" id="GO:0070694">
    <property type="term" value="F:5-hydroxymethyl-dUMP N-hydrolase activity"/>
    <property type="evidence" value="ECO:0007669"/>
    <property type="project" value="TreeGrafter"/>
</dbReference>
<evidence type="ECO:0000313" key="1">
    <source>
        <dbReference type="EMBL" id="QGN39625.1"/>
    </source>
</evidence>
<dbReference type="Proteomes" id="UP000427108">
    <property type="component" value="Chromosome"/>
</dbReference>
<dbReference type="RefSeq" id="WP_154681927.1">
    <property type="nucleotide sequence ID" value="NZ_CP046115.1"/>
</dbReference>
<gene>
    <name evidence="1" type="ORF">GJ746_21000</name>
</gene>
<sequence length="146" mass="16745">MVNIYIASPFFSDDQIARVQRVEQALTANKTVDKFFSPRLADPDNLEYGSLPWRDFIFKNDIKHLDEATVVVAVVDFFDDHVDSGTAYEIGYAHAFKKPLIIVQEKGNKLNLMISESLTYYTQSAEELESYDFTQLKKNIFTGDVF</sequence>
<dbReference type="PANTHER" id="PTHR15364">
    <property type="entry name" value="2'-DEOXYNUCLEOSIDE 5'-PHOSPHATE N-HYDROLASE 1"/>
    <property type="match status" value="1"/>
</dbReference>
<protein>
    <submittedName>
        <fullName evidence="1">Nucleoside 2-deoxyribosyltransferase</fullName>
    </submittedName>
</protein>
<dbReference type="PANTHER" id="PTHR15364:SF0">
    <property type="entry name" value="2'-DEOXYNUCLEOSIDE 5'-PHOSPHATE N-HYDROLASE 1"/>
    <property type="match status" value="1"/>
</dbReference>
<dbReference type="InterPro" id="IPR007710">
    <property type="entry name" value="Nucleoside_deoxyribTrfase"/>
</dbReference>
<accession>A0A6B8MPD3</accession>
<dbReference type="AlphaFoldDB" id="A0A6B8MPD3"/>
<dbReference type="InterPro" id="IPR051239">
    <property type="entry name" value="2'-dNMP_N-hydrolase"/>
</dbReference>
<evidence type="ECO:0000313" key="2">
    <source>
        <dbReference type="Proteomes" id="UP000427108"/>
    </source>
</evidence>